<name>A0A9D3YQ35_DREPO</name>
<protein>
    <submittedName>
        <fullName evidence="1">Uncharacterized protein</fullName>
    </submittedName>
</protein>
<evidence type="ECO:0000313" key="1">
    <source>
        <dbReference type="EMBL" id="KAH3702845.1"/>
    </source>
</evidence>
<organism evidence="1 2">
    <name type="scientific">Dreissena polymorpha</name>
    <name type="common">Zebra mussel</name>
    <name type="synonym">Mytilus polymorpha</name>
    <dbReference type="NCBI Taxonomy" id="45954"/>
    <lineage>
        <taxon>Eukaryota</taxon>
        <taxon>Metazoa</taxon>
        <taxon>Spiralia</taxon>
        <taxon>Lophotrochozoa</taxon>
        <taxon>Mollusca</taxon>
        <taxon>Bivalvia</taxon>
        <taxon>Autobranchia</taxon>
        <taxon>Heteroconchia</taxon>
        <taxon>Euheterodonta</taxon>
        <taxon>Imparidentia</taxon>
        <taxon>Neoheterodontei</taxon>
        <taxon>Myida</taxon>
        <taxon>Dreissenoidea</taxon>
        <taxon>Dreissenidae</taxon>
        <taxon>Dreissena</taxon>
    </lineage>
</organism>
<dbReference type="EMBL" id="JAIWYP010000015">
    <property type="protein sequence ID" value="KAH3702845.1"/>
    <property type="molecule type" value="Genomic_DNA"/>
</dbReference>
<reference evidence="1" key="2">
    <citation type="submission" date="2020-11" db="EMBL/GenBank/DDBJ databases">
        <authorList>
            <person name="McCartney M.A."/>
            <person name="Auch B."/>
            <person name="Kono T."/>
            <person name="Mallez S."/>
            <person name="Becker A."/>
            <person name="Gohl D.M."/>
            <person name="Silverstein K.A.T."/>
            <person name="Koren S."/>
            <person name="Bechman K.B."/>
            <person name="Herman A."/>
            <person name="Abrahante J.E."/>
            <person name="Garbe J."/>
        </authorList>
    </citation>
    <scope>NUCLEOTIDE SEQUENCE</scope>
    <source>
        <strain evidence="1">Duluth1</strain>
        <tissue evidence="1">Whole animal</tissue>
    </source>
</reference>
<dbReference type="AlphaFoldDB" id="A0A9D3YQ35"/>
<keyword evidence="2" id="KW-1185">Reference proteome</keyword>
<evidence type="ECO:0000313" key="2">
    <source>
        <dbReference type="Proteomes" id="UP000828390"/>
    </source>
</evidence>
<proteinExistence type="predicted"/>
<comment type="caution">
    <text evidence="1">The sequence shown here is derived from an EMBL/GenBank/DDBJ whole genome shotgun (WGS) entry which is preliminary data.</text>
</comment>
<sequence length="106" mass="11947">MNSLRAAPFSSEFRFGGKIQEALTADKDDQRHASLARNNSGQRQGAIHELRAISASWAYINNVSLSEVLQAAFWRNPTTFSSFYLRSLQCQQDNLYMLGPHLVVQT</sequence>
<gene>
    <name evidence="1" type="ORF">DPMN_077871</name>
</gene>
<dbReference type="Proteomes" id="UP000828390">
    <property type="component" value="Unassembled WGS sequence"/>
</dbReference>
<reference evidence="1" key="1">
    <citation type="journal article" date="2019" name="bioRxiv">
        <title>The Genome of the Zebra Mussel, Dreissena polymorpha: A Resource for Invasive Species Research.</title>
        <authorList>
            <person name="McCartney M.A."/>
            <person name="Auch B."/>
            <person name="Kono T."/>
            <person name="Mallez S."/>
            <person name="Zhang Y."/>
            <person name="Obille A."/>
            <person name="Becker A."/>
            <person name="Abrahante J.E."/>
            <person name="Garbe J."/>
            <person name="Badalamenti J.P."/>
            <person name="Herman A."/>
            <person name="Mangelson H."/>
            <person name="Liachko I."/>
            <person name="Sullivan S."/>
            <person name="Sone E.D."/>
            <person name="Koren S."/>
            <person name="Silverstein K.A.T."/>
            <person name="Beckman K.B."/>
            <person name="Gohl D.M."/>
        </authorList>
    </citation>
    <scope>NUCLEOTIDE SEQUENCE</scope>
    <source>
        <strain evidence="1">Duluth1</strain>
        <tissue evidence="1">Whole animal</tissue>
    </source>
</reference>
<accession>A0A9D3YQ35</accession>